<comment type="caution">
    <text evidence="10">The sequence shown here is derived from an EMBL/GenBank/DDBJ whole genome shotgun (WGS) entry which is preliminary data.</text>
</comment>
<dbReference type="CDD" id="cd06261">
    <property type="entry name" value="TM_PBP2"/>
    <property type="match status" value="1"/>
</dbReference>
<dbReference type="PROSITE" id="PS50928">
    <property type="entry name" value="ABC_TM1"/>
    <property type="match status" value="1"/>
</dbReference>
<protein>
    <submittedName>
        <fullName evidence="10">Sugar ABC transporter permease</fullName>
    </submittedName>
</protein>
<sequence length="326" mass="35507">MTQTASAPVGAAGDPAAPTGGGPGRRRRGPRRGRASLGTALLWLGPALLLIFGVVVYPAVELVKASLSRYSITGLRKGSAGLDNFTNVLGNESLGTVLTNTLVWVVVVVALTILVSLGLAQFLTKDFWGRRIVRWAVIVPWAASLVITARLFSLIYSYYYGTLNAVLLKVGLIDTPIDFLGDDRWIMPSMIAVGVFVSIPFTAYVFVAGLHAIPTDVYEAARIDGASPWQVWRRITLPLLRPAILVATVLNMIYVFNSFPIIYTLNESNPGFSHDTTITFMYKLAFKSAEKDVGQSAAAGLFNVLLILVAVVIYLRVSRWREEEES</sequence>
<dbReference type="EMBL" id="BAAARN010000001">
    <property type="protein sequence ID" value="GAA2733182.1"/>
    <property type="molecule type" value="Genomic_DNA"/>
</dbReference>
<evidence type="ECO:0000313" key="10">
    <source>
        <dbReference type="EMBL" id="GAA2733182.1"/>
    </source>
</evidence>
<evidence type="ECO:0000256" key="3">
    <source>
        <dbReference type="ARBA" id="ARBA00022475"/>
    </source>
</evidence>
<accession>A0ABP6GXN7</accession>
<organism evidence="10 11">
    <name type="scientific">Pedococcus aerophilus</name>
    <dbReference type="NCBI Taxonomy" id="436356"/>
    <lineage>
        <taxon>Bacteria</taxon>
        <taxon>Bacillati</taxon>
        <taxon>Actinomycetota</taxon>
        <taxon>Actinomycetes</taxon>
        <taxon>Micrococcales</taxon>
        <taxon>Intrasporangiaceae</taxon>
        <taxon>Pedococcus</taxon>
    </lineage>
</organism>
<feature type="compositionally biased region" description="Low complexity" evidence="8">
    <location>
        <begin position="1"/>
        <end position="18"/>
    </location>
</feature>
<evidence type="ECO:0000256" key="7">
    <source>
        <dbReference type="RuleBase" id="RU363032"/>
    </source>
</evidence>
<keyword evidence="5 7" id="KW-1133">Transmembrane helix</keyword>
<dbReference type="RefSeq" id="WP_344190995.1">
    <property type="nucleotide sequence ID" value="NZ_BAAARN010000001.1"/>
</dbReference>
<dbReference type="InterPro" id="IPR000515">
    <property type="entry name" value="MetI-like"/>
</dbReference>
<keyword evidence="4 7" id="KW-0812">Transmembrane</keyword>
<dbReference type="InterPro" id="IPR035906">
    <property type="entry name" value="MetI-like_sf"/>
</dbReference>
<evidence type="ECO:0000256" key="6">
    <source>
        <dbReference type="ARBA" id="ARBA00023136"/>
    </source>
</evidence>
<name>A0ABP6GXN7_9MICO</name>
<evidence type="ECO:0000313" key="11">
    <source>
        <dbReference type="Proteomes" id="UP001501326"/>
    </source>
</evidence>
<feature type="transmembrane region" description="Helical" evidence="7">
    <location>
        <begin position="185"/>
        <end position="207"/>
    </location>
</feature>
<dbReference type="InterPro" id="IPR050809">
    <property type="entry name" value="UgpAE/MalFG_permease"/>
</dbReference>
<feature type="transmembrane region" description="Helical" evidence="7">
    <location>
        <begin position="35"/>
        <end position="60"/>
    </location>
</feature>
<evidence type="ECO:0000256" key="1">
    <source>
        <dbReference type="ARBA" id="ARBA00004651"/>
    </source>
</evidence>
<evidence type="ECO:0000259" key="9">
    <source>
        <dbReference type="PROSITE" id="PS50928"/>
    </source>
</evidence>
<proteinExistence type="inferred from homology"/>
<keyword evidence="3" id="KW-1003">Cell membrane</keyword>
<keyword evidence="2 7" id="KW-0813">Transport</keyword>
<comment type="subcellular location">
    <subcellularLocation>
        <location evidence="1 7">Cell membrane</location>
        <topology evidence="1 7">Multi-pass membrane protein</topology>
    </subcellularLocation>
</comment>
<feature type="domain" description="ABC transmembrane type-1" evidence="9">
    <location>
        <begin position="98"/>
        <end position="314"/>
    </location>
</feature>
<feature type="transmembrane region" description="Helical" evidence="7">
    <location>
        <begin position="243"/>
        <end position="263"/>
    </location>
</feature>
<feature type="transmembrane region" description="Helical" evidence="7">
    <location>
        <begin position="297"/>
        <end position="317"/>
    </location>
</feature>
<evidence type="ECO:0000256" key="5">
    <source>
        <dbReference type="ARBA" id="ARBA00022989"/>
    </source>
</evidence>
<keyword evidence="6 7" id="KW-0472">Membrane</keyword>
<evidence type="ECO:0000256" key="2">
    <source>
        <dbReference type="ARBA" id="ARBA00022448"/>
    </source>
</evidence>
<dbReference type="Gene3D" id="1.10.3720.10">
    <property type="entry name" value="MetI-like"/>
    <property type="match status" value="1"/>
</dbReference>
<dbReference type="PANTHER" id="PTHR43227">
    <property type="entry name" value="BLL4140 PROTEIN"/>
    <property type="match status" value="1"/>
</dbReference>
<reference evidence="11" key="1">
    <citation type="journal article" date="2019" name="Int. J. Syst. Evol. Microbiol.">
        <title>The Global Catalogue of Microorganisms (GCM) 10K type strain sequencing project: providing services to taxonomists for standard genome sequencing and annotation.</title>
        <authorList>
            <consortium name="The Broad Institute Genomics Platform"/>
            <consortium name="The Broad Institute Genome Sequencing Center for Infectious Disease"/>
            <person name="Wu L."/>
            <person name="Ma J."/>
        </authorList>
    </citation>
    <scope>NUCLEOTIDE SEQUENCE [LARGE SCALE GENOMIC DNA]</scope>
    <source>
        <strain evidence="11">JCM 16378</strain>
    </source>
</reference>
<evidence type="ECO:0000256" key="4">
    <source>
        <dbReference type="ARBA" id="ARBA00022692"/>
    </source>
</evidence>
<comment type="similarity">
    <text evidence="7">Belongs to the binding-protein-dependent transport system permease family.</text>
</comment>
<feature type="transmembrane region" description="Helical" evidence="7">
    <location>
        <begin position="135"/>
        <end position="159"/>
    </location>
</feature>
<feature type="transmembrane region" description="Helical" evidence="7">
    <location>
        <begin position="102"/>
        <end position="123"/>
    </location>
</feature>
<evidence type="ECO:0000256" key="8">
    <source>
        <dbReference type="SAM" id="MobiDB-lite"/>
    </source>
</evidence>
<dbReference type="SUPFAM" id="SSF161098">
    <property type="entry name" value="MetI-like"/>
    <property type="match status" value="1"/>
</dbReference>
<dbReference type="Pfam" id="PF00528">
    <property type="entry name" value="BPD_transp_1"/>
    <property type="match status" value="1"/>
</dbReference>
<feature type="region of interest" description="Disordered" evidence="8">
    <location>
        <begin position="1"/>
        <end position="32"/>
    </location>
</feature>
<dbReference type="Proteomes" id="UP001501326">
    <property type="component" value="Unassembled WGS sequence"/>
</dbReference>
<gene>
    <name evidence="10" type="ORF">GCM10009867_10690</name>
</gene>
<dbReference type="PANTHER" id="PTHR43227:SF8">
    <property type="entry name" value="DIACETYLCHITOBIOSE UPTAKE SYSTEM PERMEASE PROTEIN DASB"/>
    <property type="match status" value="1"/>
</dbReference>
<keyword evidence="11" id="KW-1185">Reference proteome</keyword>